<dbReference type="SUPFAM" id="SSF47413">
    <property type="entry name" value="lambda repressor-like DNA-binding domains"/>
    <property type="match status" value="1"/>
</dbReference>
<reference evidence="3 4" key="1">
    <citation type="journal article" date="2016" name="Nat. Commun.">
        <title>Thousands of microbial genomes shed light on interconnected biogeochemical processes in an aquifer system.</title>
        <authorList>
            <person name="Anantharaman K."/>
            <person name="Brown C.T."/>
            <person name="Hug L.A."/>
            <person name="Sharon I."/>
            <person name="Castelle C.J."/>
            <person name="Probst A.J."/>
            <person name="Thomas B.C."/>
            <person name="Singh A."/>
            <person name="Wilkins M.J."/>
            <person name="Karaoz U."/>
            <person name="Brodie E.L."/>
            <person name="Williams K.H."/>
            <person name="Hubbard S.S."/>
            <person name="Banfield J.F."/>
        </authorList>
    </citation>
    <scope>NUCLEOTIDE SEQUENCE [LARGE SCALE GENOMIC DNA]</scope>
</reference>
<dbReference type="EMBL" id="MFJX01000005">
    <property type="protein sequence ID" value="OGG31524.1"/>
    <property type="molecule type" value="Genomic_DNA"/>
</dbReference>
<dbReference type="InterPro" id="IPR001387">
    <property type="entry name" value="Cro/C1-type_HTH"/>
</dbReference>
<dbReference type="AlphaFoldDB" id="A0A1F6B3K9"/>
<dbReference type="InterPro" id="IPR010982">
    <property type="entry name" value="Lambda_DNA-bd_dom_sf"/>
</dbReference>
<dbReference type="PANTHER" id="PTHR46797:SF1">
    <property type="entry name" value="METHYLPHOSPHONATE SYNTHASE"/>
    <property type="match status" value="1"/>
</dbReference>
<evidence type="ECO:0000259" key="2">
    <source>
        <dbReference type="PROSITE" id="PS50943"/>
    </source>
</evidence>
<dbReference type="Proteomes" id="UP000176450">
    <property type="component" value="Unassembled WGS sequence"/>
</dbReference>
<organism evidence="3 4">
    <name type="scientific">Candidatus Gottesmanbacteria bacterium RIFCSPLOWO2_01_FULL_46_9</name>
    <dbReference type="NCBI Taxonomy" id="1798394"/>
    <lineage>
        <taxon>Bacteria</taxon>
        <taxon>Candidatus Gottesmaniibacteriota</taxon>
    </lineage>
</organism>
<dbReference type="SMART" id="SM00530">
    <property type="entry name" value="HTH_XRE"/>
    <property type="match status" value="1"/>
</dbReference>
<accession>A0A1F6B3K9</accession>
<feature type="domain" description="HTH cro/C1-type" evidence="2">
    <location>
        <begin position="13"/>
        <end position="67"/>
    </location>
</feature>
<dbReference type="CDD" id="cd00093">
    <property type="entry name" value="HTH_XRE"/>
    <property type="match status" value="1"/>
</dbReference>
<dbReference type="GO" id="GO:0003700">
    <property type="term" value="F:DNA-binding transcription factor activity"/>
    <property type="evidence" value="ECO:0007669"/>
    <property type="project" value="TreeGrafter"/>
</dbReference>
<dbReference type="InterPro" id="IPR050807">
    <property type="entry name" value="TransReg_Diox_bact_type"/>
</dbReference>
<dbReference type="Gene3D" id="1.10.260.40">
    <property type="entry name" value="lambda repressor-like DNA-binding domains"/>
    <property type="match status" value="1"/>
</dbReference>
<sequence>MTTKKDLQLGKNIKRIRRKKNLVQEKLAEMVKVTPKYIQYIESGKRSPSLKSLYKIAKALSVKVRDLMPF</sequence>
<comment type="caution">
    <text evidence="3">The sequence shown here is derived from an EMBL/GenBank/DDBJ whole genome shotgun (WGS) entry which is preliminary data.</text>
</comment>
<dbReference type="PANTHER" id="PTHR46797">
    <property type="entry name" value="HTH-TYPE TRANSCRIPTIONAL REGULATOR"/>
    <property type="match status" value="1"/>
</dbReference>
<gene>
    <name evidence="3" type="ORF">A3A63_01070</name>
</gene>
<dbReference type="GO" id="GO:0003677">
    <property type="term" value="F:DNA binding"/>
    <property type="evidence" value="ECO:0007669"/>
    <property type="project" value="UniProtKB-KW"/>
</dbReference>
<proteinExistence type="predicted"/>
<protein>
    <recommendedName>
        <fullName evidence="2">HTH cro/C1-type domain-containing protein</fullName>
    </recommendedName>
</protein>
<evidence type="ECO:0000313" key="4">
    <source>
        <dbReference type="Proteomes" id="UP000176450"/>
    </source>
</evidence>
<dbReference type="GO" id="GO:0005829">
    <property type="term" value="C:cytosol"/>
    <property type="evidence" value="ECO:0007669"/>
    <property type="project" value="TreeGrafter"/>
</dbReference>
<dbReference type="PROSITE" id="PS50943">
    <property type="entry name" value="HTH_CROC1"/>
    <property type="match status" value="1"/>
</dbReference>
<evidence type="ECO:0000256" key="1">
    <source>
        <dbReference type="ARBA" id="ARBA00023125"/>
    </source>
</evidence>
<dbReference type="Pfam" id="PF01381">
    <property type="entry name" value="HTH_3"/>
    <property type="match status" value="1"/>
</dbReference>
<evidence type="ECO:0000313" key="3">
    <source>
        <dbReference type="EMBL" id="OGG31524.1"/>
    </source>
</evidence>
<keyword evidence="1" id="KW-0238">DNA-binding</keyword>
<name>A0A1F6B3K9_9BACT</name>